<dbReference type="OrthoDB" id="9795306at2"/>
<organism evidence="1 2">
    <name type="scientific">Lysobacter silvisoli</name>
    <dbReference type="NCBI Taxonomy" id="2293254"/>
    <lineage>
        <taxon>Bacteria</taxon>
        <taxon>Pseudomonadati</taxon>
        <taxon>Pseudomonadota</taxon>
        <taxon>Gammaproteobacteria</taxon>
        <taxon>Lysobacterales</taxon>
        <taxon>Lysobacteraceae</taxon>
        <taxon>Lysobacter</taxon>
    </lineage>
</organism>
<dbReference type="SUPFAM" id="SSF54909">
    <property type="entry name" value="Dimeric alpha+beta barrel"/>
    <property type="match status" value="1"/>
</dbReference>
<dbReference type="EMBL" id="QTSU01000001">
    <property type="protein sequence ID" value="RDZ28204.1"/>
    <property type="molecule type" value="Genomic_DNA"/>
</dbReference>
<evidence type="ECO:0000313" key="1">
    <source>
        <dbReference type="EMBL" id="RDZ28204.1"/>
    </source>
</evidence>
<accession>A0A371K2V4</accession>
<comment type="caution">
    <text evidence="1">The sequence shown here is derived from an EMBL/GenBank/DDBJ whole genome shotgun (WGS) entry which is preliminary data.</text>
</comment>
<protein>
    <submittedName>
        <fullName evidence="1">Uncharacterized protein</fullName>
    </submittedName>
</protein>
<gene>
    <name evidence="1" type="ORF">DX914_03400</name>
</gene>
<dbReference type="RefSeq" id="WP_115857647.1">
    <property type="nucleotide sequence ID" value="NZ_QTSU01000001.1"/>
</dbReference>
<dbReference type="PANTHER" id="PTHR35174:SF1">
    <property type="entry name" value="BLL0086 PROTEIN"/>
    <property type="match status" value="1"/>
</dbReference>
<keyword evidence="2" id="KW-1185">Reference proteome</keyword>
<dbReference type="PANTHER" id="PTHR35174">
    <property type="entry name" value="BLL7171 PROTEIN-RELATED"/>
    <property type="match status" value="1"/>
</dbReference>
<sequence>MKFLAIYTPDADRTCDDEPMQQQRLGELIEQGFREGYLLSTGGLMPQGGARLQRRGTQISITDGPYSEAKEVIAGYALIQAESTEAAIEYSRRFLAVAGDGNTDLHLIVEGDPA</sequence>
<dbReference type="AlphaFoldDB" id="A0A371K2V4"/>
<dbReference type="Gene3D" id="3.30.70.1060">
    <property type="entry name" value="Dimeric alpha+beta barrel"/>
    <property type="match status" value="1"/>
</dbReference>
<reference evidence="1 2" key="1">
    <citation type="submission" date="2018-08" db="EMBL/GenBank/DDBJ databases">
        <title>Lysobacter sp. zong2l5, whole genome shotgun sequence.</title>
        <authorList>
            <person name="Zhang X."/>
            <person name="Feng G."/>
            <person name="Zhu H."/>
        </authorList>
    </citation>
    <scope>NUCLEOTIDE SEQUENCE [LARGE SCALE GENOMIC DNA]</scope>
    <source>
        <strain evidence="2">zong2l5</strain>
    </source>
</reference>
<proteinExistence type="predicted"/>
<dbReference type="InterPro" id="IPR011008">
    <property type="entry name" value="Dimeric_a/b-barrel"/>
</dbReference>
<name>A0A371K2V4_9GAMM</name>
<evidence type="ECO:0000313" key="2">
    <source>
        <dbReference type="Proteomes" id="UP000264492"/>
    </source>
</evidence>
<dbReference type="Proteomes" id="UP000264492">
    <property type="component" value="Unassembled WGS sequence"/>
</dbReference>